<reference evidence="2 3" key="1">
    <citation type="submission" date="2023-07" db="EMBL/GenBank/DDBJ databases">
        <title>Sequencing the genomes of 1000 actinobacteria strains.</title>
        <authorList>
            <person name="Klenk H.-P."/>
        </authorList>
    </citation>
    <scope>NUCLEOTIDE SEQUENCE [LARGE SCALE GENOMIC DNA]</scope>
    <source>
        <strain evidence="2 3">DSM 44710</strain>
    </source>
</reference>
<evidence type="ECO:0000313" key="3">
    <source>
        <dbReference type="Proteomes" id="UP001240984"/>
    </source>
</evidence>
<name>A0ABT9N4U0_9ACTN</name>
<proteinExistence type="predicted"/>
<feature type="chain" id="PRO_5046903415" evidence="1">
    <location>
        <begin position="29"/>
        <end position="380"/>
    </location>
</feature>
<sequence>MIFKDMMRRIIVTIVAAGVLANGSPAHAIGSAPQHTPGFNGTVWATAYAGDTIYVGGDFTAAVVDGVQVKRSRLAAIDARTGKLLDWAPAADGTVRAIATGGGAVYVGGTFGKIGATKRDSLAKLDGTSGAVSAMLDHAMTGAPYALLIEGNRLYAGGNITDVDGESRGMLAAFSLGSGKLDTAWQPKADDQVQALASGGGRIYAGGRFKKINGIGGSPRIAALSPSGGALDTGFKTKATVIVYGIAVSPTGVYAAHGGQGGTVAGYALDGTTRWTMTMDGNPQALALLTGTLYIGGHFDNICASTATGSQGSCKDGQVKRVKLAAADPSDGSLEPWTADGNGVLGVLAMATSPALGKIAAGGAFTTINGAGHKRFAQWG</sequence>
<dbReference type="Gene3D" id="2.130.10.10">
    <property type="entry name" value="YVTN repeat-like/Quinoprotein amine dehydrogenase"/>
    <property type="match status" value="1"/>
</dbReference>
<feature type="signal peptide" evidence="1">
    <location>
        <begin position="1"/>
        <end position="28"/>
    </location>
</feature>
<comment type="caution">
    <text evidence="2">The sequence shown here is derived from an EMBL/GenBank/DDBJ whole genome shotgun (WGS) entry which is preliminary data.</text>
</comment>
<keyword evidence="3" id="KW-1185">Reference proteome</keyword>
<protein>
    <submittedName>
        <fullName evidence="2">Uncharacterized protein</fullName>
    </submittedName>
</protein>
<dbReference type="InterPro" id="IPR011047">
    <property type="entry name" value="Quinoprotein_ADH-like_sf"/>
</dbReference>
<keyword evidence="1" id="KW-0732">Signal</keyword>
<gene>
    <name evidence="2" type="ORF">J2S43_007231</name>
</gene>
<dbReference type="SUPFAM" id="SSF50998">
    <property type="entry name" value="Quinoprotein alcohol dehydrogenase-like"/>
    <property type="match status" value="1"/>
</dbReference>
<evidence type="ECO:0000256" key="1">
    <source>
        <dbReference type="SAM" id="SignalP"/>
    </source>
</evidence>
<evidence type="ECO:0000313" key="2">
    <source>
        <dbReference type="EMBL" id="MDP9798719.1"/>
    </source>
</evidence>
<dbReference type="RefSeq" id="WP_306836810.1">
    <property type="nucleotide sequence ID" value="NZ_JAUSRA010000001.1"/>
</dbReference>
<organism evidence="2 3">
    <name type="scientific">Catenuloplanes nepalensis</name>
    <dbReference type="NCBI Taxonomy" id="587533"/>
    <lineage>
        <taxon>Bacteria</taxon>
        <taxon>Bacillati</taxon>
        <taxon>Actinomycetota</taxon>
        <taxon>Actinomycetes</taxon>
        <taxon>Micromonosporales</taxon>
        <taxon>Micromonosporaceae</taxon>
        <taxon>Catenuloplanes</taxon>
    </lineage>
</organism>
<dbReference type="InterPro" id="IPR015943">
    <property type="entry name" value="WD40/YVTN_repeat-like_dom_sf"/>
</dbReference>
<dbReference type="EMBL" id="JAUSRA010000001">
    <property type="protein sequence ID" value="MDP9798719.1"/>
    <property type="molecule type" value="Genomic_DNA"/>
</dbReference>
<dbReference type="Proteomes" id="UP001240984">
    <property type="component" value="Unassembled WGS sequence"/>
</dbReference>
<accession>A0ABT9N4U0</accession>